<evidence type="ECO:0000256" key="8">
    <source>
        <dbReference type="PIRSR" id="PIRSR618044-2"/>
    </source>
</evidence>
<feature type="active site" description="Proton acceptor" evidence="7">
    <location>
        <position position="67"/>
    </location>
</feature>
<sequence length="420" mass="47725">MKRKNNIILFVLIFTLCLNLNVSAADESSNTLPEIYGTSAITVDMQTNEIIYEKNPDTKIYPASTTKLLTAILLEKNKKETDMLAYTAEAKAQPQSSLNSAAHPIEVGDTISAKNVMDALLMFSANDMACVIAENISKSIPEFADKMNEEVQSLNLKNTHFVTPNGLHSPEHYSTSYDMSIIAREAFKNSWIRDTIYKSTSTVTTSKGASFAIMNTNKLLGKDGCIGGKTGYTDPAGRCLVAIYERDNRKILGIVMNSIYDANDTYVFNDMEKIINWSYSKTPYILHKKDSVIDKKDVKFKFLPFTNFEKTIKVPIKTEDNVSYYDNDLNKKELQQKITITTVNMKSLKGEIPIGILTVKQRDFSKSYKIYSGLSKKSFLKHMFSIYSIILIPVFILILIFLFMKNKSRRYKKHKKYSYH</sequence>
<evidence type="ECO:0000256" key="7">
    <source>
        <dbReference type="PIRSR" id="PIRSR618044-1"/>
    </source>
</evidence>
<keyword evidence="10" id="KW-0472">Membrane</keyword>
<dbReference type="InterPro" id="IPR001967">
    <property type="entry name" value="Peptidase_S11_N"/>
</dbReference>
<reference evidence="13 14" key="1">
    <citation type="submission" date="2016-12" db="EMBL/GenBank/DDBJ databases">
        <title>Complete genome sequence of Clostridium kluyveri JZZ isolated from the pit mud of a Chinese flavor liquor-making factory.</title>
        <authorList>
            <person name="Wang Y."/>
        </authorList>
    </citation>
    <scope>NUCLEOTIDE SEQUENCE [LARGE SCALE GENOMIC DNA]</scope>
    <source>
        <strain evidence="13 14">JZZ</strain>
    </source>
</reference>
<dbReference type="RefSeq" id="WP_073538469.1">
    <property type="nucleotide sequence ID" value="NZ_CP018335.1"/>
</dbReference>
<keyword evidence="10" id="KW-0812">Transmembrane</keyword>
<dbReference type="SUPFAM" id="SSF56601">
    <property type="entry name" value="beta-lactamase/transpeptidase-like"/>
    <property type="match status" value="1"/>
</dbReference>
<evidence type="ECO:0000256" key="2">
    <source>
        <dbReference type="ARBA" id="ARBA00022729"/>
    </source>
</evidence>
<feature type="transmembrane region" description="Helical" evidence="10">
    <location>
        <begin position="384"/>
        <end position="404"/>
    </location>
</feature>
<dbReference type="Pfam" id="PF00768">
    <property type="entry name" value="Peptidase_S11"/>
    <property type="match status" value="1"/>
</dbReference>
<evidence type="ECO:0000313" key="14">
    <source>
        <dbReference type="Proteomes" id="UP000184604"/>
    </source>
</evidence>
<dbReference type="PRINTS" id="PR00725">
    <property type="entry name" value="DADACBPTASE1"/>
</dbReference>
<keyword evidence="5" id="KW-0573">Peptidoglycan synthesis</keyword>
<dbReference type="InterPro" id="IPR018044">
    <property type="entry name" value="Peptidase_S11"/>
</dbReference>
<evidence type="ECO:0000256" key="6">
    <source>
        <dbReference type="ARBA" id="ARBA00023316"/>
    </source>
</evidence>
<feature type="domain" description="Peptidase S11 D-alanyl-D-alanine carboxypeptidase A N-terminal" evidence="12">
    <location>
        <begin position="30"/>
        <end position="258"/>
    </location>
</feature>
<evidence type="ECO:0000313" key="13">
    <source>
        <dbReference type="EMBL" id="APM38823.1"/>
    </source>
</evidence>
<dbReference type="GO" id="GO:0071555">
    <property type="term" value="P:cell wall organization"/>
    <property type="evidence" value="ECO:0007669"/>
    <property type="project" value="UniProtKB-KW"/>
</dbReference>
<proteinExistence type="inferred from homology"/>
<dbReference type="AlphaFoldDB" id="A0A1L5F767"/>
<dbReference type="OrthoDB" id="1701915at2"/>
<dbReference type="GO" id="GO:0008360">
    <property type="term" value="P:regulation of cell shape"/>
    <property type="evidence" value="ECO:0007669"/>
    <property type="project" value="UniProtKB-KW"/>
</dbReference>
<dbReference type="EMBL" id="CP018335">
    <property type="protein sequence ID" value="APM38823.1"/>
    <property type="molecule type" value="Genomic_DNA"/>
</dbReference>
<evidence type="ECO:0000259" key="12">
    <source>
        <dbReference type="Pfam" id="PF00768"/>
    </source>
</evidence>
<evidence type="ECO:0000256" key="9">
    <source>
        <dbReference type="RuleBase" id="RU004016"/>
    </source>
</evidence>
<keyword evidence="13" id="KW-0645">Protease</keyword>
<feature type="active site" description="Acyl-ester intermediate" evidence="7">
    <location>
        <position position="64"/>
    </location>
</feature>
<keyword evidence="6" id="KW-0961">Cell wall biogenesis/degradation</keyword>
<keyword evidence="4" id="KW-0133">Cell shape</keyword>
<dbReference type="InterPro" id="IPR012338">
    <property type="entry name" value="Beta-lactam/transpept-like"/>
</dbReference>
<organism evidence="13 14">
    <name type="scientific">Clostridium kluyveri</name>
    <dbReference type="NCBI Taxonomy" id="1534"/>
    <lineage>
        <taxon>Bacteria</taxon>
        <taxon>Bacillati</taxon>
        <taxon>Bacillota</taxon>
        <taxon>Clostridia</taxon>
        <taxon>Eubacteriales</taxon>
        <taxon>Clostridiaceae</taxon>
        <taxon>Clostridium</taxon>
    </lineage>
</organism>
<evidence type="ECO:0000256" key="3">
    <source>
        <dbReference type="ARBA" id="ARBA00022801"/>
    </source>
</evidence>
<keyword evidence="2 11" id="KW-0732">Signal</keyword>
<keyword evidence="10" id="KW-1133">Transmembrane helix</keyword>
<feature type="chain" id="PRO_5009860761" evidence="11">
    <location>
        <begin position="25"/>
        <end position="420"/>
    </location>
</feature>
<dbReference type="Proteomes" id="UP000184604">
    <property type="component" value="Chromosome"/>
</dbReference>
<evidence type="ECO:0000256" key="5">
    <source>
        <dbReference type="ARBA" id="ARBA00022984"/>
    </source>
</evidence>
<name>A0A1L5F767_CLOKL</name>
<feature type="binding site" evidence="8">
    <location>
        <position position="229"/>
    </location>
    <ligand>
        <name>substrate</name>
    </ligand>
</feature>
<dbReference type="GO" id="GO:0009002">
    <property type="term" value="F:serine-type D-Ala-D-Ala carboxypeptidase activity"/>
    <property type="evidence" value="ECO:0007669"/>
    <property type="project" value="InterPro"/>
</dbReference>
<dbReference type="GO" id="GO:0006508">
    <property type="term" value="P:proteolysis"/>
    <property type="evidence" value="ECO:0007669"/>
    <property type="project" value="InterPro"/>
</dbReference>
<feature type="signal peptide" evidence="11">
    <location>
        <begin position="1"/>
        <end position="24"/>
    </location>
</feature>
<comment type="similarity">
    <text evidence="1 9">Belongs to the peptidase S11 family.</text>
</comment>
<dbReference type="PANTHER" id="PTHR21581:SF26">
    <property type="entry name" value="D-ALANYL-D-ALANINE ENDOPEPTIDASE"/>
    <property type="match status" value="1"/>
</dbReference>
<protein>
    <submittedName>
        <fullName evidence="13">D-alanyl-D-alanine carboxypeptidase</fullName>
    </submittedName>
</protein>
<feature type="active site" evidence="7">
    <location>
        <position position="124"/>
    </location>
</feature>
<dbReference type="PANTHER" id="PTHR21581">
    <property type="entry name" value="D-ALANYL-D-ALANINE CARBOXYPEPTIDASE"/>
    <property type="match status" value="1"/>
</dbReference>
<gene>
    <name evidence="13" type="ORF">BS101_08680</name>
</gene>
<evidence type="ECO:0000256" key="1">
    <source>
        <dbReference type="ARBA" id="ARBA00007164"/>
    </source>
</evidence>
<keyword evidence="3" id="KW-0378">Hydrolase</keyword>
<evidence type="ECO:0000256" key="11">
    <source>
        <dbReference type="SAM" id="SignalP"/>
    </source>
</evidence>
<evidence type="ECO:0000256" key="4">
    <source>
        <dbReference type="ARBA" id="ARBA00022960"/>
    </source>
</evidence>
<accession>A0A1L5F767</accession>
<evidence type="ECO:0000256" key="10">
    <source>
        <dbReference type="SAM" id="Phobius"/>
    </source>
</evidence>
<dbReference type="GO" id="GO:0009252">
    <property type="term" value="P:peptidoglycan biosynthetic process"/>
    <property type="evidence" value="ECO:0007669"/>
    <property type="project" value="UniProtKB-KW"/>
</dbReference>
<keyword evidence="13" id="KW-0121">Carboxypeptidase</keyword>
<dbReference type="Gene3D" id="3.40.710.10">
    <property type="entry name" value="DD-peptidase/beta-lactamase superfamily"/>
    <property type="match status" value="1"/>
</dbReference>